<comment type="function">
    <text evidence="7">With S5 and S12 plays an important role in translational accuracy.</text>
</comment>
<accession>A0A916YDG9</accession>
<reference evidence="11" key="2">
    <citation type="submission" date="2020-09" db="EMBL/GenBank/DDBJ databases">
        <authorList>
            <person name="Sun Q."/>
            <person name="Zhou Y."/>
        </authorList>
    </citation>
    <scope>NUCLEOTIDE SEQUENCE</scope>
    <source>
        <strain evidence="11">CGMCC 1.15958</strain>
    </source>
</reference>
<keyword evidence="4 7" id="KW-0689">Ribosomal protein</keyword>
<dbReference type="Gene3D" id="1.10.1050.10">
    <property type="entry name" value="Ribosomal Protein S4 Delta 41, Chain A, domain 1"/>
    <property type="match status" value="1"/>
</dbReference>
<evidence type="ECO:0000256" key="1">
    <source>
        <dbReference type="ARBA" id="ARBA00007465"/>
    </source>
</evidence>
<evidence type="ECO:0000256" key="8">
    <source>
        <dbReference type="SAM" id="MobiDB-lite"/>
    </source>
</evidence>
<proteinExistence type="inferred from homology"/>
<dbReference type="FunFam" id="3.10.290.10:FF:000001">
    <property type="entry name" value="30S ribosomal protein S4"/>
    <property type="match status" value="1"/>
</dbReference>
<dbReference type="SMART" id="SM00363">
    <property type="entry name" value="S4"/>
    <property type="match status" value="1"/>
</dbReference>
<organism evidence="11 12">
    <name type="scientific">Emticicia aquatilis</name>
    <dbReference type="NCBI Taxonomy" id="1537369"/>
    <lineage>
        <taxon>Bacteria</taxon>
        <taxon>Pseudomonadati</taxon>
        <taxon>Bacteroidota</taxon>
        <taxon>Cytophagia</taxon>
        <taxon>Cytophagales</taxon>
        <taxon>Leadbetterellaceae</taxon>
        <taxon>Emticicia</taxon>
    </lineage>
</organism>
<dbReference type="NCBIfam" id="NF003717">
    <property type="entry name" value="PRK05327.1"/>
    <property type="match status" value="1"/>
</dbReference>
<comment type="function">
    <text evidence="7">One of the primary rRNA binding proteins, it binds directly to 16S rRNA where it nucleates assembly of the body of the 30S subunit.</text>
</comment>
<dbReference type="SUPFAM" id="SSF55174">
    <property type="entry name" value="Alpha-L RNA-binding motif"/>
    <property type="match status" value="1"/>
</dbReference>
<dbReference type="CDD" id="cd00165">
    <property type="entry name" value="S4"/>
    <property type="match status" value="1"/>
</dbReference>
<dbReference type="InterPro" id="IPR002942">
    <property type="entry name" value="S4_RNA-bd"/>
</dbReference>
<feature type="domain" description="Small ribosomal subunit protein uS4 N-terminal" evidence="10">
    <location>
        <begin position="3"/>
        <end position="91"/>
    </location>
</feature>
<keyword evidence="12" id="KW-1185">Reference proteome</keyword>
<evidence type="ECO:0000256" key="2">
    <source>
        <dbReference type="ARBA" id="ARBA00022730"/>
    </source>
</evidence>
<dbReference type="Pfam" id="PF01479">
    <property type="entry name" value="S4"/>
    <property type="match status" value="1"/>
</dbReference>
<evidence type="ECO:0000256" key="6">
    <source>
        <dbReference type="ARBA" id="ARBA00035254"/>
    </source>
</evidence>
<dbReference type="PANTHER" id="PTHR11831">
    <property type="entry name" value="30S 40S RIBOSOMAL PROTEIN"/>
    <property type="match status" value="1"/>
</dbReference>
<feature type="domain" description="RNA-binding S4" evidence="9">
    <location>
        <begin position="92"/>
        <end position="156"/>
    </location>
</feature>
<dbReference type="GO" id="GO:0015935">
    <property type="term" value="C:small ribosomal subunit"/>
    <property type="evidence" value="ECO:0007669"/>
    <property type="project" value="InterPro"/>
</dbReference>
<name>A0A916YDG9_9BACT</name>
<dbReference type="PROSITE" id="PS50889">
    <property type="entry name" value="S4"/>
    <property type="match status" value="1"/>
</dbReference>
<gene>
    <name evidence="7 11" type="primary">rpsD</name>
    <name evidence="11" type="ORF">GCM10011514_00610</name>
</gene>
<dbReference type="PANTHER" id="PTHR11831:SF4">
    <property type="entry name" value="SMALL RIBOSOMAL SUBUNIT PROTEIN US4M"/>
    <property type="match status" value="1"/>
</dbReference>
<dbReference type="NCBIfam" id="TIGR01017">
    <property type="entry name" value="rpsD_bact"/>
    <property type="match status" value="1"/>
</dbReference>
<dbReference type="AlphaFoldDB" id="A0A916YDG9"/>
<comment type="caution">
    <text evidence="11">The sequence shown here is derived from an EMBL/GenBank/DDBJ whole genome shotgun (WGS) entry which is preliminary data.</text>
</comment>
<evidence type="ECO:0000256" key="7">
    <source>
        <dbReference type="HAMAP-Rule" id="MF_01306"/>
    </source>
</evidence>
<keyword evidence="5 7" id="KW-0687">Ribonucleoprotein</keyword>
<evidence type="ECO:0000256" key="3">
    <source>
        <dbReference type="ARBA" id="ARBA00022884"/>
    </source>
</evidence>
<evidence type="ECO:0000259" key="9">
    <source>
        <dbReference type="SMART" id="SM00363"/>
    </source>
</evidence>
<dbReference type="InterPro" id="IPR005709">
    <property type="entry name" value="Ribosomal_uS4_bac-type"/>
</dbReference>
<comment type="similarity">
    <text evidence="1 7">Belongs to the universal ribosomal protein uS4 family.</text>
</comment>
<sequence length="201" mass="22803">MARYTGPKVRISRKFGEPVMGPSKALSKKAYPPGQHGKGRKSKKSEYGQQLIEKQKVKYTYGILERQFARFFHLASVKEGRTGDNLLKLCEGRLDNTVYRLGIAPTRRAARQLVTHCHITVDGTVLNVPSLILKPGQIVGVREKSKALVAIADSLKARNAKRYNWLEWDATEMVGKFISYPERDQIPENFNEQAIVELYNK</sequence>
<dbReference type="GO" id="GO:0019843">
    <property type="term" value="F:rRNA binding"/>
    <property type="evidence" value="ECO:0007669"/>
    <property type="project" value="UniProtKB-UniRule"/>
</dbReference>
<feature type="region of interest" description="Disordered" evidence="8">
    <location>
        <begin position="1"/>
        <end position="47"/>
    </location>
</feature>
<dbReference type="GO" id="GO:0042274">
    <property type="term" value="P:ribosomal small subunit biogenesis"/>
    <property type="evidence" value="ECO:0007669"/>
    <property type="project" value="TreeGrafter"/>
</dbReference>
<dbReference type="Gene3D" id="3.10.290.10">
    <property type="entry name" value="RNA-binding S4 domain"/>
    <property type="match status" value="1"/>
</dbReference>
<dbReference type="InterPro" id="IPR022801">
    <property type="entry name" value="Ribosomal_uS4"/>
</dbReference>
<dbReference type="SMART" id="SM01390">
    <property type="entry name" value="Ribosomal_S4"/>
    <property type="match status" value="1"/>
</dbReference>
<dbReference type="RefSeq" id="WP_188763493.1">
    <property type="nucleotide sequence ID" value="NZ_BMKK01000001.1"/>
</dbReference>
<dbReference type="Proteomes" id="UP000609064">
    <property type="component" value="Unassembled WGS sequence"/>
</dbReference>
<dbReference type="InterPro" id="IPR001912">
    <property type="entry name" value="Ribosomal_uS4_N"/>
</dbReference>
<evidence type="ECO:0000256" key="5">
    <source>
        <dbReference type="ARBA" id="ARBA00023274"/>
    </source>
</evidence>
<reference evidence="11" key="1">
    <citation type="journal article" date="2014" name="Int. J. Syst. Evol. Microbiol.">
        <title>Complete genome sequence of Corynebacterium casei LMG S-19264T (=DSM 44701T), isolated from a smear-ripened cheese.</title>
        <authorList>
            <consortium name="US DOE Joint Genome Institute (JGI-PGF)"/>
            <person name="Walter F."/>
            <person name="Albersmeier A."/>
            <person name="Kalinowski J."/>
            <person name="Ruckert C."/>
        </authorList>
    </citation>
    <scope>NUCLEOTIDE SEQUENCE</scope>
    <source>
        <strain evidence="11">CGMCC 1.15958</strain>
    </source>
</reference>
<dbReference type="Pfam" id="PF00163">
    <property type="entry name" value="Ribosomal_S4"/>
    <property type="match status" value="1"/>
</dbReference>
<evidence type="ECO:0000259" key="10">
    <source>
        <dbReference type="SMART" id="SM01390"/>
    </source>
</evidence>
<protein>
    <recommendedName>
        <fullName evidence="6 7">Small ribosomal subunit protein uS4</fullName>
    </recommendedName>
</protein>
<evidence type="ECO:0000313" key="12">
    <source>
        <dbReference type="Proteomes" id="UP000609064"/>
    </source>
</evidence>
<keyword evidence="2 7" id="KW-0699">rRNA-binding</keyword>
<dbReference type="InterPro" id="IPR036986">
    <property type="entry name" value="S4_RNA-bd_sf"/>
</dbReference>
<keyword evidence="3 7" id="KW-0694">RNA-binding</keyword>
<evidence type="ECO:0000256" key="4">
    <source>
        <dbReference type="ARBA" id="ARBA00022980"/>
    </source>
</evidence>
<dbReference type="HAMAP" id="MF_01306_B">
    <property type="entry name" value="Ribosomal_uS4_B"/>
    <property type="match status" value="1"/>
</dbReference>
<dbReference type="EMBL" id="BMKK01000001">
    <property type="protein sequence ID" value="GGD40431.1"/>
    <property type="molecule type" value="Genomic_DNA"/>
</dbReference>
<evidence type="ECO:0000313" key="11">
    <source>
        <dbReference type="EMBL" id="GGD40431.1"/>
    </source>
</evidence>
<dbReference type="GO" id="GO:0006412">
    <property type="term" value="P:translation"/>
    <property type="evidence" value="ECO:0007669"/>
    <property type="project" value="UniProtKB-UniRule"/>
</dbReference>
<comment type="subunit">
    <text evidence="7">Part of the 30S ribosomal subunit. Contacts protein S5. The interaction surface between S4 and S5 is involved in control of translational fidelity.</text>
</comment>
<dbReference type="GO" id="GO:0003735">
    <property type="term" value="F:structural constituent of ribosome"/>
    <property type="evidence" value="ECO:0007669"/>
    <property type="project" value="InterPro"/>
</dbReference>